<dbReference type="Pfam" id="PF00392">
    <property type="entry name" value="GntR"/>
    <property type="match status" value="1"/>
</dbReference>
<dbReference type="Gene3D" id="3.40.1410.10">
    <property type="entry name" value="Chorismate lyase-like"/>
    <property type="match status" value="1"/>
</dbReference>
<dbReference type="RefSeq" id="WP_154607516.1">
    <property type="nucleotide sequence ID" value="NZ_CP072115.1"/>
</dbReference>
<name>A0A6I4RMW4_9STRE</name>
<dbReference type="SUPFAM" id="SSF64288">
    <property type="entry name" value="Chorismate lyase-like"/>
    <property type="match status" value="1"/>
</dbReference>
<organism evidence="7 9">
    <name type="scientific">Streptococcus zhangguiae</name>
    <dbReference type="NCBI Taxonomy" id="2664091"/>
    <lineage>
        <taxon>Bacteria</taxon>
        <taxon>Bacillati</taxon>
        <taxon>Bacillota</taxon>
        <taxon>Bacilli</taxon>
        <taxon>Lactobacillales</taxon>
        <taxon>Streptococcaceae</taxon>
        <taxon>Streptococcus</taxon>
    </lineage>
</organism>
<sequence length="237" mass="27499">MKKYQEIFNDIKEKITEHIYPAEHVLPTEKELQAQYQVSRDTIRKALAMLTERGLIQKVQGKGSLVLKQELLDFPVSGLTSYQELAQSLRMENQTKVVSLELVTVTSSLAQLTGFEPYQQVWKIVRTRSIDGKVSVLDTDYLSKEFVPHLTKEIAQVSIYAYLEGELGLDIAYAQKEITVEPTNREERELMNSKDDYLVQIRSRVFLGNTQQFQYTESKHKIDKFRFVDFARRKNAL</sequence>
<keyword evidence="3" id="KW-0804">Transcription</keyword>
<dbReference type="SUPFAM" id="SSF46785">
    <property type="entry name" value="Winged helix' DNA-binding domain"/>
    <property type="match status" value="1"/>
</dbReference>
<evidence type="ECO:0000256" key="2">
    <source>
        <dbReference type="ARBA" id="ARBA00023125"/>
    </source>
</evidence>
<evidence type="ECO:0000313" key="9">
    <source>
        <dbReference type="Proteomes" id="UP000435423"/>
    </source>
</evidence>
<dbReference type="InterPro" id="IPR012770">
    <property type="entry name" value="TreR"/>
</dbReference>
<keyword evidence="1" id="KW-0805">Transcription regulation</keyword>
<dbReference type="InterPro" id="IPR000524">
    <property type="entry name" value="Tscrpt_reg_HTH_GntR"/>
</dbReference>
<dbReference type="PANTHER" id="PTHR44846:SF12">
    <property type="entry name" value="HTH-TYPE TRANSCRIPTIONAL REGULATOR TRER"/>
    <property type="match status" value="1"/>
</dbReference>
<evidence type="ECO:0000313" key="6">
    <source>
        <dbReference type="EMBL" id="MTB63567.1"/>
    </source>
</evidence>
<proteinExistence type="predicted"/>
<dbReference type="EMBL" id="WUBJ01000001">
    <property type="protein sequence ID" value="MWV55455.1"/>
    <property type="molecule type" value="Genomic_DNA"/>
</dbReference>
<keyword evidence="2" id="KW-0238">DNA-binding</keyword>
<dbReference type="SMART" id="SM00345">
    <property type="entry name" value="HTH_GNTR"/>
    <property type="match status" value="1"/>
</dbReference>
<feature type="domain" description="HTH gntR-type" evidence="5">
    <location>
        <begin position="1"/>
        <end position="69"/>
    </location>
</feature>
<gene>
    <name evidence="7" type="primary">treR</name>
    <name evidence="6" type="ORF">GGG87_00895</name>
    <name evidence="7" type="ORF">GGH11_00390</name>
</gene>
<dbReference type="InterPro" id="IPR011663">
    <property type="entry name" value="UTRA"/>
</dbReference>
<dbReference type="Gene3D" id="1.10.10.10">
    <property type="entry name" value="Winged helix-like DNA-binding domain superfamily/Winged helix DNA-binding domain"/>
    <property type="match status" value="1"/>
</dbReference>
<dbReference type="InterPro" id="IPR036390">
    <property type="entry name" value="WH_DNA-bd_sf"/>
</dbReference>
<dbReference type="GO" id="GO:0003677">
    <property type="term" value="F:DNA binding"/>
    <property type="evidence" value="ECO:0007669"/>
    <property type="project" value="UniProtKB-UniRule"/>
</dbReference>
<dbReference type="Proteomes" id="UP000435423">
    <property type="component" value="Unassembled WGS sequence"/>
</dbReference>
<dbReference type="SMART" id="SM00866">
    <property type="entry name" value="UTRA"/>
    <property type="match status" value="1"/>
</dbReference>
<evidence type="ECO:0000313" key="8">
    <source>
        <dbReference type="Proteomes" id="UP000435060"/>
    </source>
</evidence>
<comment type="caution">
    <text evidence="7">The sequence shown here is derived from an EMBL/GenBank/DDBJ whole genome shotgun (WGS) entry which is preliminary data.</text>
</comment>
<dbReference type="Pfam" id="PF07702">
    <property type="entry name" value="UTRA"/>
    <property type="match status" value="1"/>
</dbReference>
<dbReference type="AlphaFoldDB" id="A0A6I4RMW4"/>
<reference evidence="7 9" key="1">
    <citation type="submission" date="2019-10" db="EMBL/GenBank/DDBJ databases">
        <title>Streptococcis sp, isolated from the respiratory tract of Marmot.</title>
        <authorList>
            <person name="Zhang G."/>
        </authorList>
    </citation>
    <scope>NUCLEOTIDE SEQUENCE [LARGE SCALE GENOMIC DNA]</scope>
    <source>
        <strain evidence="9">zg-70</strain>
        <strain evidence="7">Zg-70</strain>
    </source>
</reference>
<evidence type="ECO:0000256" key="4">
    <source>
        <dbReference type="NCBIfam" id="TIGR02404"/>
    </source>
</evidence>
<dbReference type="InterPro" id="IPR028978">
    <property type="entry name" value="Chorismate_lyase_/UTRA_dom_sf"/>
</dbReference>
<dbReference type="PRINTS" id="PR00035">
    <property type="entry name" value="HTHGNTR"/>
</dbReference>
<evidence type="ECO:0000256" key="3">
    <source>
        <dbReference type="ARBA" id="ARBA00023163"/>
    </source>
</evidence>
<dbReference type="PROSITE" id="PS50949">
    <property type="entry name" value="HTH_GNTR"/>
    <property type="match status" value="1"/>
</dbReference>
<evidence type="ECO:0000313" key="7">
    <source>
        <dbReference type="EMBL" id="MWV55455.1"/>
    </source>
</evidence>
<keyword evidence="8" id="KW-1185">Reference proteome</keyword>
<dbReference type="Proteomes" id="UP000435060">
    <property type="component" value="Unassembled WGS sequence"/>
</dbReference>
<dbReference type="GO" id="GO:0045892">
    <property type="term" value="P:negative regulation of DNA-templated transcription"/>
    <property type="evidence" value="ECO:0007669"/>
    <property type="project" value="TreeGrafter"/>
</dbReference>
<accession>A0A6I4RMW4</accession>
<dbReference type="InterPro" id="IPR050679">
    <property type="entry name" value="Bact_HTH_transcr_reg"/>
</dbReference>
<protein>
    <recommendedName>
        <fullName evidence="4">Trehalose operon repressor</fullName>
    </recommendedName>
</protein>
<dbReference type="PANTHER" id="PTHR44846">
    <property type="entry name" value="MANNOSYL-D-GLYCERATE TRANSPORT/METABOLISM SYSTEM REPRESSOR MNGR-RELATED"/>
    <property type="match status" value="1"/>
</dbReference>
<dbReference type="EMBL" id="WLCG01000001">
    <property type="protein sequence ID" value="MTB63567.1"/>
    <property type="molecule type" value="Genomic_DNA"/>
</dbReference>
<dbReference type="CDD" id="cd07377">
    <property type="entry name" value="WHTH_GntR"/>
    <property type="match status" value="1"/>
</dbReference>
<dbReference type="NCBIfam" id="TIGR02404">
    <property type="entry name" value="trehalos_R_Bsub"/>
    <property type="match status" value="1"/>
</dbReference>
<reference evidence="6 8" key="2">
    <citation type="submission" date="2019-11" db="EMBL/GenBank/DDBJ databases">
        <title>Streptococcis sp. isolated from the respiratory tract of Marmot.</title>
        <authorList>
            <person name="Zhang G."/>
        </authorList>
    </citation>
    <scope>NUCLEOTIDE SEQUENCE [LARGE SCALE GENOMIC DNA]</scope>
    <source>
        <strain evidence="8">zg-86</strain>
        <strain evidence="6">Zg-86</strain>
    </source>
</reference>
<evidence type="ECO:0000256" key="1">
    <source>
        <dbReference type="ARBA" id="ARBA00023015"/>
    </source>
</evidence>
<dbReference type="GO" id="GO:0003700">
    <property type="term" value="F:DNA-binding transcription factor activity"/>
    <property type="evidence" value="ECO:0007669"/>
    <property type="project" value="UniProtKB-UniRule"/>
</dbReference>
<dbReference type="InterPro" id="IPR036388">
    <property type="entry name" value="WH-like_DNA-bd_sf"/>
</dbReference>
<evidence type="ECO:0000259" key="5">
    <source>
        <dbReference type="PROSITE" id="PS50949"/>
    </source>
</evidence>